<dbReference type="AlphaFoldDB" id="A0A183JVL0"/>
<protein>
    <submittedName>
        <fullName evidence="4">Transmembrane protein</fullName>
    </submittedName>
</protein>
<evidence type="ECO:0000313" key="3">
    <source>
        <dbReference type="Proteomes" id="UP000279833"/>
    </source>
</evidence>
<feature type="region of interest" description="Disordered" evidence="1">
    <location>
        <begin position="49"/>
        <end position="82"/>
    </location>
</feature>
<evidence type="ECO:0000313" key="4">
    <source>
        <dbReference type="WBParaSite" id="SCUD_0000675501-mRNA-1"/>
    </source>
</evidence>
<dbReference type="STRING" id="6186.A0A183JVL0"/>
<feature type="region of interest" description="Disordered" evidence="1">
    <location>
        <begin position="132"/>
        <end position="162"/>
    </location>
</feature>
<name>A0A183JVL0_9TREM</name>
<dbReference type="EMBL" id="UZAK01016777">
    <property type="protein sequence ID" value="VDP07190.1"/>
    <property type="molecule type" value="Genomic_DNA"/>
</dbReference>
<keyword evidence="3" id="KW-1185">Reference proteome</keyword>
<organism evidence="4">
    <name type="scientific">Schistosoma curassoni</name>
    <dbReference type="NCBI Taxonomy" id="6186"/>
    <lineage>
        <taxon>Eukaryota</taxon>
        <taxon>Metazoa</taxon>
        <taxon>Spiralia</taxon>
        <taxon>Lophotrochozoa</taxon>
        <taxon>Platyhelminthes</taxon>
        <taxon>Trematoda</taxon>
        <taxon>Digenea</taxon>
        <taxon>Strigeidida</taxon>
        <taxon>Schistosomatoidea</taxon>
        <taxon>Schistosomatidae</taxon>
        <taxon>Schistosoma</taxon>
    </lineage>
</organism>
<feature type="compositionally biased region" description="Basic residues" evidence="1">
    <location>
        <begin position="49"/>
        <end position="70"/>
    </location>
</feature>
<sequence length="162" mass="19006">MVAAIWSNIFDYALLYQMKKINYNLTNQLSHQQFPPKHHHRYHHYQYKNKLHRQQSQHRNHRRRQRHHHHEQQQQQQPSQQYHNDVEMKHFQSYITKFTIIESLNVPISKDCPSNINMIKKECKLSCSFSSSSSSSSASSSASPSSLTSSSSSLLLLSSQNV</sequence>
<dbReference type="Proteomes" id="UP000279833">
    <property type="component" value="Unassembled WGS sequence"/>
</dbReference>
<accession>A0A183JVL0</accession>
<evidence type="ECO:0000313" key="2">
    <source>
        <dbReference type="EMBL" id="VDP07190.1"/>
    </source>
</evidence>
<reference evidence="4" key="1">
    <citation type="submission" date="2016-06" db="UniProtKB">
        <authorList>
            <consortium name="WormBaseParasite"/>
        </authorList>
    </citation>
    <scope>IDENTIFICATION</scope>
</reference>
<reference evidence="2 3" key="2">
    <citation type="submission" date="2018-11" db="EMBL/GenBank/DDBJ databases">
        <authorList>
            <consortium name="Pathogen Informatics"/>
        </authorList>
    </citation>
    <scope>NUCLEOTIDE SEQUENCE [LARGE SCALE GENOMIC DNA]</scope>
    <source>
        <strain evidence="2">Dakar</strain>
        <strain evidence="3">Dakar, Senegal</strain>
    </source>
</reference>
<gene>
    <name evidence="2" type="ORF">SCUD_LOCUS6755</name>
</gene>
<proteinExistence type="predicted"/>
<dbReference type="WBParaSite" id="SCUD_0000675501-mRNA-1">
    <property type="protein sequence ID" value="SCUD_0000675501-mRNA-1"/>
    <property type="gene ID" value="SCUD_0000675501"/>
</dbReference>
<evidence type="ECO:0000256" key="1">
    <source>
        <dbReference type="SAM" id="MobiDB-lite"/>
    </source>
</evidence>